<evidence type="ECO:0000256" key="7">
    <source>
        <dbReference type="ARBA" id="ARBA00070053"/>
    </source>
</evidence>
<sequence length="274" mass="31426">MLYNVKKRKKGIIMKIGVFDSGIGGLSVLHQAMQMLPQENFIYYADIDHVPYGTKTKEEIIKYSSEAVEFLVQKGVKAIVIACNTATSAAIQELREKYTLPIIGMEPAVKKAIDFHPKKRVLVIATPMTIQGEKLHNLIEKVDTEHLVDAVALPKLVTFAEEENFEEEEVTEYLREALKHFNLENYSSVVLGCTHFNYFKDSLKKMLPKGVHFLDGNEGTIKKLISELEKRKALEKNSSRKIEYYYSGRKLSDIQDITKMGRYIHRLNHMLMIK</sequence>
<comment type="function">
    <text evidence="8">Provides the (R)-glutamate required for cell wall biosynthesis.</text>
</comment>
<evidence type="ECO:0000256" key="5">
    <source>
        <dbReference type="ARBA" id="ARBA00023235"/>
    </source>
</evidence>
<comment type="catalytic activity">
    <reaction evidence="1 8">
        <text>L-glutamate = D-glutamate</text>
        <dbReference type="Rhea" id="RHEA:12813"/>
        <dbReference type="ChEBI" id="CHEBI:29985"/>
        <dbReference type="ChEBI" id="CHEBI:29986"/>
        <dbReference type="EC" id="5.1.1.3"/>
    </reaction>
</comment>
<feature type="binding site" evidence="8">
    <location>
        <begin position="84"/>
        <end position="85"/>
    </location>
    <ligand>
        <name>substrate</name>
    </ligand>
</feature>
<keyword evidence="3 8" id="KW-0133">Cell shape</keyword>
<dbReference type="FunFam" id="3.40.50.1860:FF:000002">
    <property type="entry name" value="Glutamate racemase"/>
    <property type="match status" value="1"/>
</dbReference>
<dbReference type="GO" id="GO:0009252">
    <property type="term" value="P:peptidoglycan biosynthetic process"/>
    <property type="evidence" value="ECO:0007669"/>
    <property type="project" value="UniProtKB-UniRule"/>
</dbReference>
<keyword evidence="6 8" id="KW-0961">Cell wall biogenesis/degradation</keyword>
<dbReference type="GO" id="GO:0071555">
    <property type="term" value="P:cell wall organization"/>
    <property type="evidence" value="ECO:0007669"/>
    <property type="project" value="UniProtKB-KW"/>
</dbReference>
<dbReference type="InterPro" id="IPR004391">
    <property type="entry name" value="Glu_race"/>
</dbReference>
<comment type="caution">
    <text evidence="9">The sequence shown here is derived from an EMBL/GenBank/DDBJ whole genome shotgun (WGS) entry which is preliminary data.</text>
</comment>
<proteinExistence type="inferred from homology"/>
<dbReference type="InterPro" id="IPR018187">
    <property type="entry name" value="Asp/Glu_racemase_AS_1"/>
</dbReference>
<reference evidence="9 10" key="1">
    <citation type="submission" date="2012-07" db="EMBL/GenBank/DDBJ databases">
        <authorList>
            <person name="Durkin A.S."/>
            <person name="McCorrison J."/>
            <person name="Torralba M."/>
            <person name="Gillis M."/>
            <person name="Methe B."/>
            <person name="Sutton G."/>
            <person name="Nelson K.E."/>
        </authorList>
    </citation>
    <scope>NUCLEOTIDE SEQUENCE [LARGE SCALE GENOMIC DNA]</scope>
    <source>
        <strain evidence="9 10">Fnf 1007</strain>
    </source>
</reference>
<dbReference type="InterPro" id="IPR001920">
    <property type="entry name" value="Asp/Glu_race"/>
</dbReference>
<accession>A0AAN3VVG7</accession>
<keyword evidence="4 8" id="KW-0573">Peptidoglycan synthesis</keyword>
<dbReference type="InterPro" id="IPR015942">
    <property type="entry name" value="Asp/Glu/hydantoin_racemase"/>
</dbReference>
<dbReference type="EC" id="5.1.1.3" evidence="2 8"/>
<dbReference type="GO" id="GO:0008360">
    <property type="term" value="P:regulation of cell shape"/>
    <property type="evidence" value="ECO:0007669"/>
    <property type="project" value="UniProtKB-KW"/>
</dbReference>
<evidence type="ECO:0000256" key="6">
    <source>
        <dbReference type="ARBA" id="ARBA00023316"/>
    </source>
</evidence>
<evidence type="ECO:0000256" key="4">
    <source>
        <dbReference type="ARBA" id="ARBA00022984"/>
    </source>
</evidence>
<dbReference type="GO" id="GO:0008881">
    <property type="term" value="F:glutamate racemase activity"/>
    <property type="evidence" value="ECO:0007669"/>
    <property type="project" value="UniProtKB-UniRule"/>
</dbReference>
<dbReference type="Pfam" id="PF01177">
    <property type="entry name" value="Asp_Glu_race"/>
    <property type="match status" value="1"/>
</dbReference>
<dbReference type="SUPFAM" id="SSF53681">
    <property type="entry name" value="Aspartate/glutamate racemase"/>
    <property type="match status" value="2"/>
</dbReference>
<evidence type="ECO:0000313" key="10">
    <source>
        <dbReference type="Proteomes" id="UP000003120"/>
    </source>
</evidence>
<dbReference type="Gene3D" id="3.40.50.1860">
    <property type="match status" value="2"/>
</dbReference>
<dbReference type="EMBL" id="ALKK01000053">
    <property type="protein sequence ID" value="EJU17107.1"/>
    <property type="molecule type" value="Genomic_DNA"/>
</dbReference>
<feature type="binding site" evidence="8">
    <location>
        <begin position="20"/>
        <end position="21"/>
    </location>
    <ligand>
        <name>substrate</name>
    </ligand>
</feature>
<dbReference type="HAMAP" id="MF_00258">
    <property type="entry name" value="Glu_racemase"/>
    <property type="match status" value="1"/>
</dbReference>
<dbReference type="PANTHER" id="PTHR21198">
    <property type="entry name" value="GLUTAMATE RACEMASE"/>
    <property type="match status" value="1"/>
</dbReference>
<evidence type="ECO:0000256" key="2">
    <source>
        <dbReference type="ARBA" id="ARBA00013090"/>
    </source>
</evidence>
<protein>
    <recommendedName>
        <fullName evidence="7 8">Glutamate racemase</fullName>
        <ecNumber evidence="2 8">5.1.1.3</ecNumber>
    </recommendedName>
</protein>
<gene>
    <name evidence="8 9" type="primary">murI</name>
    <name evidence="9" type="ORF">HMPREF1127_1181</name>
</gene>
<dbReference type="PROSITE" id="PS00923">
    <property type="entry name" value="ASP_GLU_RACEMASE_1"/>
    <property type="match status" value="1"/>
</dbReference>
<name>A0AAN3VVG7_9FUSO</name>
<dbReference type="PANTHER" id="PTHR21198:SF3">
    <property type="entry name" value="GLUTAMATE RACEMASE"/>
    <property type="match status" value="1"/>
</dbReference>
<dbReference type="Proteomes" id="UP000003120">
    <property type="component" value="Unassembled WGS sequence"/>
</dbReference>
<evidence type="ECO:0000256" key="8">
    <source>
        <dbReference type="HAMAP-Rule" id="MF_00258"/>
    </source>
</evidence>
<comment type="similarity">
    <text evidence="8">Belongs to the aspartate/glutamate racemases family.</text>
</comment>
<comment type="pathway">
    <text evidence="8">Cell wall biogenesis; peptidoglycan biosynthesis.</text>
</comment>
<keyword evidence="5 8" id="KW-0413">Isomerase</keyword>
<feature type="active site" description="Proton donor/acceptor" evidence="8">
    <location>
        <position position="83"/>
    </location>
</feature>
<evidence type="ECO:0000256" key="3">
    <source>
        <dbReference type="ARBA" id="ARBA00022960"/>
    </source>
</evidence>
<feature type="binding site" evidence="8">
    <location>
        <begin position="52"/>
        <end position="53"/>
    </location>
    <ligand>
        <name>substrate</name>
    </ligand>
</feature>
<evidence type="ECO:0000256" key="1">
    <source>
        <dbReference type="ARBA" id="ARBA00001602"/>
    </source>
</evidence>
<dbReference type="AlphaFoldDB" id="A0AAN3VVG7"/>
<dbReference type="NCBIfam" id="TIGR00067">
    <property type="entry name" value="glut_race"/>
    <property type="match status" value="1"/>
</dbReference>
<feature type="binding site" evidence="8">
    <location>
        <begin position="194"/>
        <end position="195"/>
    </location>
    <ligand>
        <name>substrate</name>
    </ligand>
</feature>
<organism evidence="9 10">
    <name type="scientific">Fusobacterium necrophorum subsp. funduliforme Fnf 1007</name>
    <dbReference type="NCBI Taxonomy" id="1161424"/>
    <lineage>
        <taxon>Bacteria</taxon>
        <taxon>Fusobacteriati</taxon>
        <taxon>Fusobacteriota</taxon>
        <taxon>Fusobacteriia</taxon>
        <taxon>Fusobacteriales</taxon>
        <taxon>Fusobacteriaceae</taxon>
        <taxon>Fusobacterium</taxon>
    </lineage>
</organism>
<evidence type="ECO:0000313" key="9">
    <source>
        <dbReference type="EMBL" id="EJU17107.1"/>
    </source>
</evidence>
<feature type="active site" description="Proton donor/acceptor" evidence="8">
    <location>
        <position position="193"/>
    </location>
</feature>